<dbReference type="Proteomes" id="UP000824123">
    <property type="component" value="Unassembled WGS sequence"/>
</dbReference>
<sequence length="225" mass="25435">MEQLPTVLTIRRAAMPELPERFAGDDVRFAPEFARLMIERFTHPGECVLDPFAGYGTTLSAARELGRECVGVELLPQRVEYMRAQLDPHACVYCHDARRLCELALPRIDFVLTSPPYMARNDHPEYPFAGYAVTGEDYARYMEDIAGVFRQLRAFMRPGAYAAVEVSNIINAGQFTQLAWDVARAIGGVLPLVQELILDWRDGQPGHGYGFGYDHSYCLLFRQPE</sequence>
<comment type="caution">
    <text evidence="10">The sequence shown here is derived from an EMBL/GenBank/DDBJ whole genome shotgun (WGS) entry which is preliminary data.</text>
</comment>
<keyword evidence="4" id="KW-0949">S-adenosyl-L-methionine</keyword>
<evidence type="ECO:0000256" key="4">
    <source>
        <dbReference type="ARBA" id="ARBA00022691"/>
    </source>
</evidence>
<feature type="domain" description="DNA methylase N-4/N-6" evidence="9">
    <location>
        <begin position="30"/>
        <end position="81"/>
    </location>
</feature>
<evidence type="ECO:0000259" key="9">
    <source>
        <dbReference type="Pfam" id="PF01555"/>
    </source>
</evidence>
<gene>
    <name evidence="10" type="ORF">IAC59_00770</name>
</gene>
<dbReference type="EC" id="2.1.1.-" evidence="8"/>
<dbReference type="PRINTS" id="PR00508">
    <property type="entry name" value="S21N4MTFRASE"/>
</dbReference>
<keyword evidence="6" id="KW-0238">DNA-binding</keyword>
<dbReference type="GO" id="GO:0032259">
    <property type="term" value="P:methylation"/>
    <property type="evidence" value="ECO:0007669"/>
    <property type="project" value="UniProtKB-KW"/>
</dbReference>
<evidence type="ECO:0000256" key="6">
    <source>
        <dbReference type="ARBA" id="ARBA00023125"/>
    </source>
</evidence>
<dbReference type="Pfam" id="PF01555">
    <property type="entry name" value="N6_N4_Mtase"/>
    <property type="match status" value="1"/>
</dbReference>
<dbReference type="AlphaFoldDB" id="A0A9D1LPQ4"/>
<reference evidence="10" key="2">
    <citation type="journal article" date="2021" name="PeerJ">
        <title>Extensive microbial diversity within the chicken gut microbiome revealed by metagenomics and culture.</title>
        <authorList>
            <person name="Gilroy R."/>
            <person name="Ravi A."/>
            <person name="Getino M."/>
            <person name="Pursley I."/>
            <person name="Horton D.L."/>
            <person name="Alikhan N.F."/>
            <person name="Baker D."/>
            <person name="Gharbi K."/>
            <person name="Hall N."/>
            <person name="Watson M."/>
            <person name="Adriaenssens E.M."/>
            <person name="Foster-Nyarko E."/>
            <person name="Jarju S."/>
            <person name="Secka A."/>
            <person name="Antonio M."/>
            <person name="Oren A."/>
            <person name="Chaudhuri R.R."/>
            <person name="La Ragione R."/>
            <person name="Hildebrand F."/>
            <person name="Pallen M.J."/>
        </authorList>
    </citation>
    <scope>NUCLEOTIDE SEQUENCE</scope>
    <source>
        <strain evidence="10">ChiSxjej2B14-8506</strain>
    </source>
</reference>
<keyword evidence="3" id="KW-0808">Transferase</keyword>
<dbReference type="InterPro" id="IPR002941">
    <property type="entry name" value="DNA_methylase_N4/N6"/>
</dbReference>
<evidence type="ECO:0000256" key="2">
    <source>
        <dbReference type="ARBA" id="ARBA00022603"/>
    </source>
</evidence>
<evidence type="ECO:0000313" key="11">
    <source>
        <dbReference type="Proteomes" id="UP000824123"/>
    </source>
</evidence>
<dbReference type="InterPro" id="IPR029063">
    <property type="entry name" value="SAM-dependent_MTases_sf"/>
</dbReference>
<reference evidence="10" key="1">
    <citation type="submission" date="2020-10" db="EMBL/GenBank/DDBJ databases">
        <authorList>
            <person name="Gilroy R."/>
        </authorList>
    </citation>
    <scope>NUCLEOTIDE SEQUENCE</scope>
    <source>
        <strain evidence="10">ChiSxjej2B14-8506</strain>
    </source>
</reference>
<dbReference type="SUPFAM" id="SSF53335">
    <property type="entry name" value="S-adenosyl-L-methionine-dependent methyltransferases"/>
    <property type="match status" value="1"/>
</dbReference>
<evidence type="ECO:0000256" key="5">
    <source>
        <dbReference type="ARBA" id="ARBA00022747"/>
    </source>
</evidence>
<dbReference type="CDD" id="cd02440">
    <property type="entry name" value="AdoMet_MTases"/>
    <property type="match status" value="1"/>
</dbReference>
<dbReference type="GO" id="GO:0009307">
    <property type="term" value="P:DNA restriction-modification system"/>
    <property type="evidence" value="ECO:0007669"/>
    <property type="project" value="UniProtKB-KW"/>
</dbReference>
<dbReference type="PROSITE" id="PS00093">
    <property type="entry name" value="N4_MTASE"/>
    <property type="match status" value="1"/>
</dbReference>
<dbReference type="GO" id="GO:0003677">
    <property type="term" value="F:DNA binding"/>
    <property type="evidence" value="ECO:0007669"/>
    <property type="project" value="UniProtKB-KW"/>
</dbReference>
<keyword evidence="2" id="KW-0489">Methyltransferase</keyword>
<evidence type="ECO:0000256" key="8">
    <source>
        <dbReference type="RuleBase" id="RU362026"/>
    </source>
</evidence>
<evidence type="ECO:0000256" key="3">
    <source>
        <dbReference type="ARBA" id="ARBA00022679"/>
    </source>
</evidence>
<evidence type="ECO:0000256" key="7">
    <source>
        <dbReference type="ARBA" id="ARBA00049120"/>
    </source>
</evidence>
<dbReference type="InterPro" id="IPR001091">
    <property type="entry name" value="RM_Methyltransferase"/>
</dbReference>
<dbReference type="InterPro" id="IPR017985">
    <property type="entry name" value="MeTrfase_CN4_CS"/>
</dbReference>
<proteinExistence type="inferred from homology"/>
<dbReference type="EMBL" id="DVNK01000005">
    <property type="protein sequence ID" value="HIU45774.1"/>
    <property type="molecule type" value="Genomic_DNA"/>
</dbReference>
<accession>A0A9D1LPQ4</accession>
<dbReference type="GO" id="GO:0015667">
    <property type="term" value="F:site-specific DNA-methyltransferase (cytosine-N4-specific) activity"/>
    <property type="evidence" value="ECO:0007669"/>
    <property type="project" value="UniProtKB-EC"/>
</dbReference>
<name>A0A9D1LPQ4_9FIRM</name>
<evidence type="ECO:0000313" key="10">
    <source>
        <dbReference type="EMBL" id="HIU45774.1"/>
    </source>
</evidence>
<protein>
    <recommendedName>
        <fullName evidence="8">Methyltransferase</fullName>
        <ecNumber evidence="8">2.1.1.-</ecNumber>
    </recommendedName>
</protein>
<keyword evidence="5" id="KW-0680">Restriction system</keyword>
<organism evidence="10 11">
    <name type="scientific">Candidatus Fimadaptatus faecigallinarum</name>
    <dbReference type="NCBI Taxonomy" id="2840814"/>
    <lineage>
        <taxon>Bacteria</taxon>
        <taxon>Bacillati</taxon>
        <taxon>Bacillota</taxon>
        <taxon>Clostridia</taxon>
        <taxon>Eubacteriales</taxon>
        <taxon>Candidatus Fimadaptatus</taxon>
    </lineage>
</organism>
<evidence type="ECO:0000256" key="1">
    <source>
        <dbReference type="ARBA" id="ARBA00010203"/>
    </source>
</evidence>
<dbReference type="Gene3D" id="3.40.50.150">
    <property type="entry name" value="Vaccinia Virus protein VP39"/>
    <property type="match status" value="2"/>
</dbReference>
<comment type="catalytic activity">
    <reaction evidence="7">
        <text>a 2'-deoxycytidine in DNA + S-adenosyl-L-methionine = an N(4)-methyl-2'-deoxycytidine in DNA + S-adenosyl-L-homocysteine + H(+)</text>
        <dbReference type="Rhea" id="RHEA:16857"/>
        <dbReference type="Rhea" id="RHEA-COMP:11369"/>
        <dbReference type="Rhea" id="RHEA-COMP:13674"/>
        <dbReference type="ChEBI" id="CHEBI:15378"/>
        <dbReference type="ChEBI" id="CHEBI:57856"/>
        <dbReference type="ChEBI" id="CHEBI:59789"/>
        <dbReference type="ChEBI" id="CHEBI:85452"/>
        <dbReference type="ChEBI" id="CHEBI:137933"/>
        <dbReference type="EC" id="2.1.1.113"/>
    </reaction>
</comment>
<comment type="similarity">
    <text evidence="1">Belongs to the N(4)/N(6)-methyltransferase family. N(4) subfamily.</text>
</comment>
<dbReference type="GO" id="GO:0008170">
    <property type="term" value="F:N-methyltransferase activity"/>
    <property type="evidence" value="ECO:0007669"/>
    <property type="project" value="InterPro"/>
</dbReference>